<evidence type="ECO:0000313" key="2">
    <source>
        <dbReference type="EMBL" id="KAG8370130.1"/>
    </source>
</evidence>
<comment type="caution">
    <text evidence="2">The sequence shown here is derived from an EMBL/GenBank/DDBJ whole genome shotgun (WGS) entry which is preliminary data.</text>
</comment>
<protein>
    <submittedName>
        <fullName evidence="2">Uncharacterized protein</fullName>
    </submittedName>
</protein>
<evidence type="ECO:0000256" key="1">
    <source>
        <dbReference type="SAM" id="MobiDB-lite"/>
    </source>
</evidence>
<accession>A0AAV6WML3</accession>
<sequence>MRDFQLQTRQRDQASANRGSKSTYDVNRNLRKITKKSLNPVFQAVSEEDSSVSKNSKEISKDFDDNSFRSKIIRNVGEKLTKRWRWGVVCESDRGGGGDFS</sequence>
<evidence type="ECO:0000313" key="3">
    <source>
        <dbReference type="Proteomes" id="UP000826271"/>
    </source>
</evidence>
<name>A0AAV6WML3_9LAMI</name>
<dbReference type="AlphaFoldDB" id="A0AAV6WML3"/>
<gene>
    <name evidence="2" type="ORF">BUALT_Bualt14G0085400</name>
</gene>
<organism evidence="2 3">
    <name type="scientific">Buddleja alternifolia</name>
    <dbReference type="NCBI Taxonomy" id="168488"/>
    <lineage>
        <taxon>Eukaryota</taxon>
        <taxon>Viridiplantae</taxon>
        <taxon>Streptophyta</taxon>
        <taxon>Embryophyta</taxon>
        <taxon>Tracheophyta</taxon>
        <taxon>Spermatophyta</taxon>
        <taxon>Magnoliopsida</taxon>
        <taxon>eudicotyledons</taxon>
        <taxon>Gunneridae</taxon>
        <taxon>Pentapetalae</taxon>
        <taxon>asterids</taxon>
        <taxon>lamiids</taxon>
        <taxon>Lamiales</taxon>
        <taxon>Scrophulariaceae</taxon>
        <taxon>Buddlejeae</taxon>
        <taxon>Buddleja</taxon>
    </lineage>
</organism>
<feature type="region of interest" description="Disordered" evidence="1">
    <location>
        <begin position="1"/>
        <end position="28"/>
    </location>
</feature>
<dbReference type="EMBL" id="WHWC01000014">
    <property type="protein sequence ID" value="KAG8370130.1"/>
    <property type="molecule type" value="Genomic_DNA"/>
</dbReference>
<feature type="compositionally biased region" description="Polar residues" evidence="1">
    <location>
        <begin position="1"/>
        <end position="26"/>
    </location>
</feature>
<reference evidence="2" key="1">
    <citation type="submission" date="2019-10" db="EMBL/GenBank/DDBJ databases">
        <authorList>
            <person name="Zhang R."/>
            <person name="Pan Y."/>
            <person name="Wang J."/>
            <person name="Ma R."/>
            <person name="Yu S."/>
        </authorList>
    </citation>
    <scope>NUCLEOTIDE SEQUENCE</scope>
    <source>
        <strain evidence="2">LA-IB0</strain>
        <tissue evidence="2">Leaf</tissue>
    </source>
</reference>
<keyword evidence="3" id="KW-1185">Reference proteome</keyword>
<dbReference type="Proteomes" id="UP000826271">
    <property type="component" value="Unassembled WGS sequence"/>
</dbReference>
<proteinExistence type="predicted"/>